<protein>
    <recommendedName>
        <fullName evidence="4">60S ribosomal protein L13</fullName>
    </recommendedName>
</protein>
<accession>A0A7S3UGN0</accession>
<evidence type="ECO:0000256" key="2">
    <source>
        <dbReference type="ARBA" id="ARBA00022980"/>
    </source>
</evidence>
<feature type="compositionally biased region" description="Basic and acidic residues" evidence="5">
    <location>
        <begin position="197"/>
        <end position="213"/>
    </location>
</feature>
<dbReference type="GO" id="GO:0006412">
    <property type="term" value="P:translation"/>
    <property type="evidence" value="ECO:0007669"/>
    <property type="project" value="InterPro"/>
</dbReference>
<dbReference type="AlphaFoldDB" id="A0A7S3UGN0"/>
<feature type="region of interest" description="Disordered" evidence="5">
    <location>
        <begin position="189"/>
        <end position="213"/>
    </location>
</feature>
<dbReference type="EMBL" id="HBIS01009220">
    <property type="protein sequence ID" value="CAE0613659.1"/>
    <property type="molecule type" value="Transcribed_RNA"/>
</dbReference>
<dbReference type="PROSITE" id="PS01104">
    <property type="entry name" value="RIBOSOMAL_L13E"/>
    <property type="match status" value="1"/>
</dbReference>
<dbReference type="InterPro" id="IPR001380">
    <property type="entry name" value="Ribosomal_eL13"/>
</dbReference>
<keyword evidence="3 4" id="KW-0687">Ribonucleoprotein</keyword>
<dbReference type="InterPro" id="IPR018256">
    <property type="entry name" value="Ribosomal_eL13_CS"/>
</dbReference>
<dbReference type="Gene3D" id="1.20.5.110">
    <property type="match status" value="1"/>
</dbReference>
<dbReference type="PANTHER" id="PTHR11722">
    <property type="entry name" value="60S RIBOSOMAL PROTEIN L13"/>
    <property type="match status" value="1"/>
</dbReference>
<name>A0A7S3UGN0_9CHLO</name>
<dbReference type="GO" id="GO:0022625">
    <property type="term" value="C:cytosolic large ribosomal subunit"/>
    <property type="evidence" value="ECO:0007669"/>
    <property type="project" value="TreeGrafter"/>
</dbReference>
<comment type="similarity">
    <text evidence="1 4">Belongs to the eukaryotic ribosomal protein eL13 family.</text>
</comment>
<evidence type="ECO:0000256" key="3">
    <source>
        <dbReference type="ARBA" id="ARBA00023274"/>
    </source>
</evidence>
<keyword evidence="2 4" id="KW-0689">Ribosomal protein</keyword>
<dbReference type="GO" id="GO:0003735">
    <property type="term" value="F:structural constituent of ribosome"/>
    <property type="evidence" value="ECO:0007669"/>
    <property type="project" value="InterPro"/>
</dbReference>
<gene>
    <name evidence="6" type="ORF">PSAL00342_LOCUS7558</name>
</gene>
<dbReference type="Pfam" id="PF01294">
    <property type="entry name" value="Ribosomal_L13e"/>
    <property type="match status" value="1"/>
</dbReference>
<proteinExistence type="inferred from homology"/>
<organism evidence="6">
    <name type="scientific">Picocystis salinarum</name>
    <dbReference type="NCBI Taxonomy" id="88271"/>
    <lineage>
        <taxon>Eukaryota</taxon>
        <taxon>Viridiplantae</taxon>
        <taxon>Chlorophyta</taxon>
        <taxon>Picocystophyceae</taxon>
        <taxon>Picocystales</taxon>
        <taxon>Picocystaceae</taxon>
        <taxon>Picocystis</taxon>
    </lineage>
</organism>
<evidence type="ECO:0000256" key="5">
    <source>
        <dbReference type="SAM" id="MobiDB-lite"/>
    </source>
</evidence>
<evidence type="ECO:0000313" key="6">
    <source>
        <dbReference type="EMBL" id="CAE0613659.1"/>
    </source>
</evidence>
<dbReference type="HAMAP" id="MF_00499">
    <property type="entry name" value="Ribosomal_eL13"/>
    <property type="match status" value="1"/>
</dbReference>
<evidence type="ECO:0000256" key="1">
    <source>
        <dbReference type="ARBA" id="ARBA00005640"/>
    </source>
</evidence>
<dbReference type="PANTHER" id="PTHR11722:SF0">
    <property type="entry name" value="LARGE RIBOSOMAL SUBUNIT PROTEIN EL13"/>
    <property type="match status" value="1"/>
</dbReference>
<evidence type="ECO:0000256" key="4">
    <source>
        <dbReference type="RuleBase" id="RU000572"/>
    </source>
</evidence>
<reference evidence="6" key="1">
    <citation type="submission" date="2021-01" db="EMBL/GenBank/DDBJ databases">
        <authorList>
            <person name="Corre E."/>
            <person name="Pelletier E."/>
            <person name="Niang G."/>
            <person name="Scheremetjew M."/>
            <person name="Finn R."/>
            <person name="Kale V."/>
            <person name="Holt S."/>
            <person name="Cochrane G."/>
            <person name="Meng A."/>
            <person name="Brown T."/>
            <person name="Cohen L."/>
        </authorList>
    </citation>
    <scope>NUCLEOTIDE SEQUENCE</scope>
    <source>
        <strain evidence="6">CCMP1897</strain>
    </source>
</reference>
<dbReference type="GO" id="GO:0003723">
    <property type="term" value="F:RNA binding"/>
    <property type="evidence" value="ECO:0007669"/>
    <property type="project" value="TreeGrafter"/>
</dbReference>
<sequence length="213" mass="23949">MPAHNNVIANAHFKKDWQPMVKTWLNQAARKSRRRNARAAKAEKVFPRPVEGLLRPAVRGTSKRYNMKVRLGRGFTLEELKEAGIGAKYAQTIGIAVDHRRRNKSLETMQANVNRLKTYMSKLVLFPRNAKAPKAGDATANEVATAEQLEGKILPLAKEKFAVEFAPVTDELKAASAYGKLRLEMMNKRQVGPRFKKAQEEAAKEAEKKKLAK</sequence>